<accession>A0A345MXV7</accession>
<keyword evidence="2" id="KW-1185">Reference proteome</keyword>
<sequence>MNVSKGFPLQQQKFNALQKSNEFSRSTGGAGGWVSRGSDVINNIRDYGFNELAETAYSNKRGYAIRTNPKTGEKEMFVAGTRTGGDWAANFGEGLKRKAYQIAGYDQIRSNKWRREYEDLLAREAVKNNVDVIYGHSRGGAIVNDIPVKGIKKIGLDAATILAYKKYDIENHRQNQFFDRVIGGRFRFKGRNPNDHGYKAPHVVTINKSYRPLQSDGYLLRKNKRINNAFRYQRKIGYNKKYHFIYK</sequence>
<proteinExistence type="predicted"/>
<protein>
    <submittedName>
        <fullName evidence="1">Triacylglycerol lipase</fullName>
    </submittedName>
</protein>
<organism evidence="1 2">
    <name type="scientific">Cressdnaviricota sp</name>
    <dbReference type="NCBI Taxonomy" id="2748378"/>
    <lineage>
        <taxon>Viruses</taxon>
        <taxon>Monodnaviria</taxon>
        <taxon>Shotokuvirae</taxon>
        <taxon>Cressdnaviricota</taxon>
    </lineage>
</organism>
<name>A0A345MXV7_9VIRU</name>
<dbReference type="Proteomes" id="UP000282594">
    <property type="component" value="Segment"/>
</dbReference>
<reference evidence="1 2" key="1">
    <citation type="submission" date="2018-07" db="EMBL/GenBank/DDBJ databases">
        <title>Uncovering a Universe of Circular DNA Viruses in Animal Metagenomes.</title>
        <authorList>
            <person name="Tisza M."/>
            <person name="Buck C."/>
            <person name="Pastrana D."/>
            <person name="Welch N."/>
            <person name="Peretti A."/>
        </authorList>
    </citation>
    <scope>NUCLEOTIDE SEQUENCE [LARGE SCALE GENOMIC DNA]</scope>
    <source>
        <strain evidence="1">Ctdb796</strain>
    </source>
</reference>
<evidence type="ECO:0000313" key="1">
    <source>
        <dbReference type="EMBL" id="AXH76207.1"/>
    </source>
</evidence>
<dbReference type="EMBL" id="MH617332">
    <property type="protein sequence ID" value="AXH76207.1"/>
    <property type="molecule type" value="Genomic_DNA"/>
</dbReference>
<evidence type="ECO:0000313" key="2">
    <source>
        <dbReference type="Proteomes" id="UP000282594"/>
    </source>
</evidence>